<comment type="cofactor">
    <cofactor evidence="8">
        <name>Mg(2+)</name>
        <dbReference type="ChEBI" id="CHEBI:18420"/>
    </cofactor>
</comment>
<dbReference type="InterPro" id="IPR006674">
    <property type="entry name" value="HD_domain"/>
</dbReference>
<evidence type="ECO:0000259" key="10">
    <source>
        <dbReference type="PROSITE" id="PS51831"/>
    </source>
</evidence>
<keyword evidence="1 8" id="KW-0808">Transferase</keyword>
<comment type="activity regulation">
    <text evidence="8">Uridylyltransferase (UTase) activity is inhibited by glutamine, while glutamine activates uridylyl-removing (UR) activity.</text>
</comment>
<dbReference type="Pfam" id="PF01909">
    <property type="entry name" value="NTP_transf_2"/>
    <property type="match status" value="1"/>
</dbReference>
<evidence type="ECO:0000256" key="2">
    <source>
        <dbReference type="ARBA" id="ARBA00022695"/>
    </source>
</evidence>
<comment type="domain">
    <text evidence="8">Has four distinct domains: an N-terminal nucleotidyltransferase (NT) domain responsible for UTase activity, a central HD domain that encodes UR activity, and two C-terminal ACT domains that seem to have a role in glutamine sensing.</text>
</comment>
<evidence type="ECO:0000256" key="8">
    <source>
        <dbReference type="HAMAP-Rule" id="MF_00277"/>
    </source>
</evidence>
<dbReference type="PIRSF" id="PIRSF006288">
    <property type="entry name" value="PII_uridyltransf"/>
    <property type="match status" value="1"/>
</dbReference>
<comment type="catalytic activity">
    <reaction evidence="8">
        <text>[protein-PII]-L-tyrosine + UTP = [protein-PII]-uridylyl-L-tyrosine + diphosphate</text>
        <dbReference type="Rhea" id="RHEA:13673"/>
        <dbReference type="Rhea" id="RHEA-COMP:12147"/>
        <dbReference type="Rhea" id="RHEA-COMP:12148"/>
        <dbReference type="ChEBI" id="CHEBI:33019"/>
        <dbReference type="ChEBI" id="CHEBI:46398"/>
        <dbReference type="ChEBI" id="CHEBI:46858"/>
        <dbReference type="ChEBI" id="CHEBI:90602"/>
        <dbReference type="EC" id="2.7.7.59"/>
    </reaction>
</comment>
<comment type="caution">
    <text evidence="11">The sequence shown here is derived from an EMBL/GenBank/DDBJ whole genome shotgun (WGS) entry which is preliminary data.</text>
</comment>
<dbReference type="SUPFAM" id="SSF55021">
    <property type="entry name" value="ACT-like"/>
    <property type="match status" value="2"/>
</dbReference>
<gene>
    <name evidence="8" type="primary">glnD</name>
    <name evidence="11" type="ORF">FHR99_000156</name>
</gene>
<dbReference type="Gene3D" id="3.30.460.10">
    <property type="entry name" value="Beta Polymerase, domain 2"/>
    <property type="match status" value="1"/>
</dbReference>
<evidence type="ECO:0000256" key="4">
    <source>
        <dbReference type="ARBA" id="ARBA00022801"/>
    </source>
</evidence>
<keyword evidence="6 8" id="KW-0511">Multifunctional enzyme</keyword>
<feature type="domain" description="HD" evidence="10">
    <location>
        <begin position="452"/>
        <end position="574"/>
    </location>
</feature>
<evidence type="ECO:0000259" key="9">
    <source>
        <dbReference type="PROSITE" id="PS51671"/>
    </source>
</evidence>
<dbReference type="GO" id="GO:0008081">
    <property type="term" value="F:phosphoric diester hydrolase activity"/>
    <property type="evidence" value="ECO:0007669"/>
    <property type="project" value="UniProtKB-UniRule"/>
</dbReference>
<evidence type="ECO:0000256" key="6">
    <source>
        <dbReference type="ARBA" id="ARBA00023268"/>
    </source>
</evidence>
<dbReference type="Gene3D" id="1.10.3090.10">
    <property type="entry name" value="cca-adding enzyme, domain 2"/>
    <property type="match status" value="1"/>
</dbReference>
<dbReference type="InterPro" id="IPR013546">
    <property type="entry name" value="PII_UdlTrfase/GS_AdlTrfase"/>
</dbReference>
<comment type="catalytic activity">
    <reaction evidence="8">
        <text>[protein-PII]-uridylyl-L-tyrosine + H2O = [protein-PII]-L-tyrosine + UMP + H(+)</text>
        <dbReference type="Rhea" id="RHEA:48600"/>
        <dbReference type="Rhea" id="RHEA-COMP:12147"/>
        <dbReference type="Rhea" id="RHEA-COMP:12148"/>
        <dbReference type="ChEBI" id="CHEBI:15377"/>
        <dbReference type="ChEBI" id="CHEBI:15378"/>
        <dbReference type="ChEBI" id="CHEBI:46858"/>
        <dbReference type="ChEBI" id="CHEBI:57865"/>
        <dbReference type="ChEBI" id="CHEBI:90602"/>
    </reaction>
</comment>
<dbReference type="RefSeq" id="WP_343067311.1">
    <property type="nucleotide sequence ID" value="NZ_JACHWY010000001.1"/>
</dbReference>
<protein>
    <recommendedName>
        <fullName evidence="8">Bifunctional uridylyltransferase/uridylyl-removing enzyme</fullName>
        <shortName evidence="8">UTase/UR</shortName>
    </recommendedName>
    <alternativeName>
        <fullName evidence="8">Bifunctional [protein-PII] modification enzyme</fullName>
    </alternativeName>
    <alternativeName>
        <fullName evidence="8">Bifunctional nitrogen sensor protein</fullName>
    </alternativeName>
    <domain>
        <recommendedName>
            <fullName evidence="8">[Protein-PII] uridylyltransferase</fullName>
            <shortName evidence="8">PII uridylyltransferase</shortName>
            <shortName evidence="8">UTase</shortName>
            <ecNumber evidence="8">2.7.7.59</ecNumber>
        </recommendedName>
    </domain>
    <domain>
        <recommendedName>
            <fullName evidence="8">[Protein-PII]-UMP uridylyl-removing enzyme</fullName>
            <shortName evidence="8">UR</shortName>
            <ecNumber evidence="8">3.1.4.-</ecNumber>
        </recommendedName>
    </domain>
</protein>
<dbReference type="CDD" id="cd04899">
    <property type="entry name" value="ACT_ACR-UUR-like_2"/>
    <property type="match status" value="1"/>
</dbReference>
<dbReference type="InterPro" id="IPR002934">
    <property type="entry name" value="Polymerase_NTP_transf_dom"/>
</dbReference>
<keyword evidence="3" id="KW-0677">Repeat</keyword>
<comment type="function">
    <text evidence="8">Modifies, by uridylylation and deuridylylation, the PII regulatory proteins (GlnB and homologs), in response to the nitrogen status of the cell that GlnD senses through the glutamine level. Under low glutamine levels, catalyzes the conversion of the PII proteins and UTP to PII-UMP and PPi, while under higher glutamine levels, GlnD hydrolyzes PII-UMP to PII and UMP (deuridylylation). Thus, controls uridylylation state and activity of the PII proteins, and plays an important role in the regulation of nitrogen metabolism.</text>
</comment>
<evidence type="ECO:0000313" key="11">
    <source>
        <dbReference type="EMBL" id="MBB3045920.1"/>
    </source>
</evidence>
<dbReference type="PANTHER" id="PTHR47320">
    <property type="entry name" value="BIFUNCTIONAL URIDYLYLTRANSFERASE/URIDYLYL-REMOVING ENZYME"/>
    <property type="match status" value="1"/>
</dbReference>
<dbReference type="FunFam" id="1.10.3090.10:FF:000005">
    <property type="entry name" value="Bifunctional uridylyltransferase/uridylyl-removing enzyme"/>
    <property type="match status" value="1"/>
</dbReference>
<feature type="domain" description="ACT" evidence="9">
    <location>
        <begin position="697"/>
        <end position="780"/>
    </location>
</feature>
<dbReference type="SUPFAM" id="SSF109604">
    <property type="entry name" value="HD-domain/PDEase-like"/>
    <property type="match status" value="1"/>
</dbReference>
<dbReference type="SUPFAM" id="SSF81301">
    <property type="entry name" value="Nucleotidyltransferase"/>
    <property type="match status" value="1"/>
</dbReference>
<dbReference type="GO" id="GO:0008773">
    <property type="term" value="F:[protein-PII] uridylyltransferase activity"/>
    <property type="evidence" value="ECO:0007669"/>
    <property type="project" value="UniProtKB-UniRule"/>
</dbReference>
<dbReference type="InterPro" id="IPR003607">
    <property type="entry name" value="HD/PDEase_dom"/>
</dbReference>
<dbReference type="AlphaFoldDB" id="A0A7W4Z5K1"/>
<dbReference type="PROSITE" id="PS51831">
    <property type="entry name" value="HD"/>
    <property type="match status" value="1"/>
</dbReference>
<dbReference type="SMART" id="SM00471">
    <property type="entry name" value="HDc"/>
    <property type="match status" value="1"/>
</dbReference>
<dbReference type="NCBIfam" id="TIGR01693">
    <property type="entry name" value="UTase_glnD"/>
    <property type="match status" value="1"/>
</dbReference>
<sequence length="887" mass="102596">MSALAAQIQTLSKPKDRIALFREYLQKNREEMDQRFLAEDNISDIIHERASKVDDVLRAAWGLYEWGDDIALVAVGGYGRGELHPFSDVDLLILLENGNSEDYRDSLESFIALLWDLNLDIGHSVRSIKQCIKVASEDITVATNIMESRTLIGNEALLNTLLEETTPAKIWPSRDFFRAKWDEQIARHRKYANSEYNLEPNVKSCPGGLRDIQMIGWIAKRHYGVDSLSELLPLGFLREEDLSILRRGRDYLWTIRYALHMLSEREEDRLLFDHQRTLAGRFGYEDDDARLAVEHFMQRYYRMALALGELNDLMIQHFDEAILRACEAETILELNPRFRVRNGHIEVTNKNVFKKTPTALMEIFVLMAQHDAIDGVRASTIRLIRDHRELVDDKFRADPRNRRFFMEILRSRSKVALTLRRMMRFGVLGKYLPEFGQIIGQMQHDLFHIYSVDAHTMELVKNLRRFTYPDNEEKFPVASRIVRRMDKPELLYLAGLYHDIAKGRGGDHSTLGAVDAREFCENHGLSNRDTNLVCWLVEKHLLMSATAQRKDISDPDVIRDFALEVGEQVRLDYLYALTVADINATNPTLWNSWRASLLRQLYAETKRALRRGLENVIDKQDWIVETQQEAMGRLEDHGFEEDEVKAIWKDRGEDYFMRERAEDVVWHTRAIARHHDMSKPLVLVKKSSNVDLEGATQIFVHTLEHDNLFAVVAGTLEQLDLNIVDARIYSSTTGYSLDTFYVLDADGKPIGDDEARCKAIVDFLREQIEHPDRFPEMISKRTPRQMRLFSTPTRTTIATDINKGCSVLEVITPDRPGLLARIGRIFYEYDIKLMAAKIATLGERVEDVFFITNKKQQPIKDPELCKDIQRAICKELDEQAAAEPRYS</sequence>
<evidence type="ECO:0000313" key="12">
    <source>
        <dbReference type="Proteomes" id="UP000537130"/>
    </source>
</evidence>
<accession>A0A7W4Z5K1</accession>
<dbReference type="Pfam" id="PF08335">
    <property type="entry name" value="GlnD_UR_UTase"/>
    <property type="match status" value="1"/>
</dbReference>
<dbReference type="EMBL" id="JACHWY010000001">
    <property type="protein sequence ID" value="MBB3045920.1"/>
    <property type="molecule type" value="Genomic_DNA"/>
</dbReference>
<keyword evidence="2 8" id="KW-0548">Nucleotidyltransferase</keyword>
<dbReference type="InterPro" id="IPR002912">
    <property type="entry name" value="ACT_dom"/>
</dbReference>
<dbReference type="Pfam" id="PF01842">
    <property type="entry name" value="ACT"/>
    <property type="match status" value="1"/>
</dbReference>
<dbReference type="EC" id="2.7.7.59" evidence="8"/>
<dbReference type="CDD" id="cd05401">
    <property type="entry name" value="NT_GlnE_GlnD_like"/>
    <property type="match status" value="1"/>
</dbReference>
<comment type="catalytic activity">
    <reaction evidence="7">
        <text>guanosine 3',5'-bis(diphosphate) + H2O = GDP + diphosphate + H(+)</text>
        <dbReference type="Rhea" id="RHEA:14253"/>
        <dbReference type="ChEBI" id="CHEBI:15377"/>
        <dbReference type="ChEBI" id="CHEBI:15378"/>
        <dbReference type="ChEBI" id="CHEBI:33019"/>
        <dbReference type="ChEBI" id="CHEBI:58189"/>
        <dbReference type="ChEBI" id="CHEBI:77828"/>
        <dbReference type="EC" id="3.1.7.2"/>
    </reaction>
</comment>
<dbReference type="InterPro" id="IPR043519">
    <property type="entry name" value="NT_sf"/>
</dbReference>
<dbReference type="Pfam" id="PF01966">
    <property type="entry name" value="HD"/>
    <property type="match status" value="1"/>
</dbReference>
<feature type="region of interest" description="Uridylyltransferase" evidence="8">
    <location>
        <begin position="1"/>
        <end position="333"/>
    </location>
</feature>
<dbReference type="PANTHER" id="PTHR47320:SF1">
    <property type="entry name" value="BIFUNCTIONAL URIDYLYLTRANSFERASE_URIDYLYL-REMOVING ENZYME"/>
    <property type="match status" value="1"/>
</dbReference>
<dbReference type="InterPro" id="IPR010043">
    <property type="entry name" value="UTase/UR"/>
</dbReference>
<name>A0A7W4Z5K1_9GAMM</name>
<evidence type="ECO:0000256" key="5">
    <source>
        <dbReference type="ARBA" id="ARBA00022842"/>
    </source>
</evidence>
<keyword evidence="4 8" id="KW-0378">Hydrolase</keyword>
<dbReference type="CDD" id="cd04900">
    <property type="entry name" value="ACT_UUR-like_1"/>
    <property type="match status" value="1"/>
</dbReference>
<dbReference type="NCBIfam" id="NF001366">
    <property type="entry name" value="PRK00275.1"/>
    <property type="match status" value="1"/>
</dbReference>
<dbReference type="HAMAP" id="MF_00277">
    <property type="entry name" value="PII_uridylyl_transf"/>
    <property type="match status" value="1"/>
</dbReference>
<evidence type="ECO:0000256" key="1">
    <source>
        <dbReference type="ARBA" id="ARBA00022679"/>
    </source>
</evidence>
<dbReference type="InterPro" id="IPR045865">
    <property type="entry name" value="ACT-like_dom_sf"/>
</dbReference>
<comment type="similarity">
    <text evidence="8">Belongs to the GlnD family.</text>
</comment>
<dbReference type="EC" id="3.1.4.-" evidence="8"/>
<dbReference type="SUPFAM" id="SSF81593">
    <property type="entry name" value="Nucleotidyltransferase substrate binding subunit/domain"/>
    <property type="match status" value="1"/>
</dbReference>
<organism evidence="11 12">
    <name type="scientific">Litorivivens lipolytica</name>
    <dbReference type="NCBI Taxonomy" id="1524264"/>
    <lineage>
        <taxon>Bacteria</taxon>
        <taxon>Pseudomonadati</taxon>
        <taxon>Pseudomonadota</taxon>
        <taxon>Gammaproteobacteria</taxon>
        <taxon>Litorivivens</taxon>
    </lineage>
</organism>
<dbReference type="GO" id="GO:0008893">
    <property type="term" value="F:guanosine-3',5'-bis(diphosphate) 3'-diphosphatase activity"/>
    <property type="evidence" value="ECO:0007669"/>
    <property type="project" value="UniProtKB-EC"/>
</dbReference>
<keyword evidence="12" id="KW-1185">Reference proteome</keyword>
<reference evidence="11 12" key="1">
    <citation type="submission" date="2020-08" db="EMBL/GenBank/DDBJ databases">
        <title>Genomic Encyclopedia of Type Strains, Phase III (KMG-III): the genomes of soil and plant-associated and newly described type strains.</title>
        <authorList>
            <person name="Whitman W."/>
        </authorList>
    </citation>
    <scope>NUCLEOTIDE SEQUENCE [LARGE SCALE GENOMIC DNA]</scope>
    <source>
        <strain evidence="11 12">CECT 8654</strain>
    </source>
</reference>
<evidence type="ECO:0000256" key="7">
    <source>
        <dbReference type="ARBA" id="ARBA00047968"/>
    </source>
</evidence>
<dbReference type="Proteomes" id="UP000537130">
    <property type="component" value="Unassembled WGS sequence"/>
</dbReference>
<dbReference type="GO" id="GO:0006808">
    <property type="term" value="P:regulation of nitrogen utilization"/>
    <property type="evidence" value="ECO:0007669"/>
    <property type="project" value="UniProtKB-UniRule"/>
</dbReference>
<evidence type="ECO:0000256" key="3">
    <source>
        <dbReference type="ARBA" id="ARBA00022737"/>
    </source>
</evidence>
<keyword evidence="5 8" id="KW-0460">Magnesium</keyword>
<feature type="domain" description="ACT" evidence="9">
    <location>
        <begin position="807"/>
        <end position="887"/>
    </location>
</feature>
<dbReference type="PROSITE" id="PS51671">
    <property type="entry name" value="ACT"/>
    <property type="match status" value="2"/>
</dbReference>
<proteinExistence type="inferred from homology"/>
<comment type="caution">
    <text evidence="8">Lacks conserved residue(s) required for the propagation of feature annotation.</text>
</comment>